<evidence type="ECO:0000256" key="1">
    <source>
        <dbReference type="ARBA" id="ARBA00001954"/>
    </source>
</evidence>
<dbReference type="AlphaFoldDB" id="A0A520RXU9"/>
<evidence type="ECO:0000313" key="3">
    <source>
        <dbReference type="Proteomes" id="UP000316199"/>
    </source>
</evidence>
<gene>
    <name evidence="2" type="ORF">EVA68_07860</name>
</gene>
<dbReference type="PANTHER" id="PTHR20883:SF48">
    <property type="entry name" value="ECTOINE DIOXYGENASE"/>
    <property type="match status" value="1"/>
</dbReference>
<comment type="cofactor">
    <cofactor evidence="1">
        <name>Fe(2+)</name>
        <dbReference type="ChEBI" id="CHEBI:29033"/>
    </cofactor>
</comment>
<dbReference type="Gene3D" id="2.60.120.620">
    <property type="entry name" value="q2cbj1_9rhob like domain"/>
    <property type="match status" value="1"/>
</dbReference>
<dbReference type="GO" id="GO:0016706">
    <property type="term" value="F:2-oxoglutarate-dependent dioxygenase activity"/>
    <property type="evidence" value="ECO:0007669"/>
    <property type="project" value="UniProtKB-ARBA"/>
</dbReference>
<dbReference type="Proteomes" id="UP000316199">
    <property type="component" value="Unassembled WGS sequence"/>
</dbReference>
<protein>
    <recommendedName>
        <fullName evidence="4">Phytanoyl-CoA dioxygenase</fullName>
    </recommendedName>
</protein>
<organism evidence="2 3">
    <name type="scientific">OM182 bacterium</name>
    <dbReference type="NCBI Taxonomy" id="2510334"/>
    <lineage>
        <taxon>Bacteria</taxon>
        <taxon>Pseudomonadati</taxon>
        <taxon>Pseudomonadota</taxon>
        <taxon>Gammaproteobacteria</taxon>
        <taxon>OMG group</taxon>
        <taxon>OM182 clade</taxon>
    </lineage>
</organism>
<dbReference type="InterPro" id="IPR008775">
    <property type="entry name" value="Phytyl_CoA_dOase-like"/>
</dbReference>
<evidence type="ECO:0008006" key="4">
    <source>
        <dbReference type="Google" id="ProtNLM"/>
    </source>
</evidence>
<dbReference type="Pfam" id="PF05721">
    <property type="entry name" value="PhyH"/>
    <property type="match status" value="1"/>
</dbReference>
<evidence type="ECO:0000313" key="2">
    <source>
        <dbReference type="EMBL" id="RZO75076.1"/>
    </source>
</evidence>
<dbReference type="GO" id="GO:0005506">
    <property type="term" value="F:iron ion binding"/>
    <property type="evidence" value="ECO:0007669"/>
    <property type="project" value="UniProtKB-ARBA"/>
</dbReference>
<sequence length="232" mass="26022">MVIHSVIKQISEIGYGIFKRFYDDSIVERFSELCDKHSVSRSFIKTDGQTIMVKSAKNLVASTREFDDFFTDSRLISILEGILKPTDQWGMKISDTGIKNVVPGLKTPLLHRDDDLYPQLARGTPFTVNSLLAIDPFSEEVGATKVVPGSHLWDHDIDQAQKTVSVQLDPGDLLIMDGRTWHQAGTNSSRCKERRAVNVYFCSGWCQPGHGLHCGMTGETYSKLESHIKTFL</sequence>
<dbReference type="PANTHER" id="PTHR20883">
    <property type="entry name" value="PHYTANOYL-COA DIOXYGENASE DOMAIN CONTAINING 1"/>
    <property type="match status" value="1"/>
</dbReference>
<dbReference type="SUPFAM" id="SSF51197">
    <property type="entry name" value="Clavaminate synthase-like"/>
    <property type="match status" value="1"/>
</dbReference>
<name>A0A520RXU9_9GAMM</name>
<accession>A0A520RXU9</accession>
<comment type="caution">
    <text evidence="2">The sequence shown here is derived from an EMBL/GenBank/DDBJ whole genome shotgun (WGS) entry which is preliminary data.</text>
</comment>
<dbReference type="EMBL" id="SHAG01000049">
    <property type="protein sequence ID" value="RZO75076.1"/>
    <property type="molecule type" value="Genomic_DNA"/>
</dbReference>
<reference evidence="2 3" key="1">
    <citation type="submission" date="2019-02" db="EMBL/GenBank/DDBJ databases">
        <title>Prokaryotic population dynamics and viral predation in marine succession experiment using metagenomics: the confinement effect.</title>
        <authorList>
            <person name="Haro-Moreno J.M."/>
            <person name="Rodriguez-Valera F."/>
            <person name="Lopez-Perez M."/>
        </authorList>
    </citation>
    <scope>NUCLEOTIDE SEQUENCE [LARGE SCALE GENOMIC DNA]</scope>
    <source>
        <strain evidence="2">MED-G157</strain>
    </source>
</reference>
<proteinExistence type="predicted"/>